<comment type="caution">
    <text evidence="7">The sequence shown here is derived from an EMBL/GenBank/DDBJ whole genome shotgun (WGS) entry which is preliminary data.</text>
</comment>
<feature type="compositionally biased region" description="Polar residues" evidence="5">
    <location>
        <begin position="446"/>
        <end position="462"/>
    </location>
</feature>
<feature type="compositionally biased region" description="Polar residues" evidence="5">
    <location>
        <begin position="479"/>
        <end position="501"/>
    </location>
</feature>
<protein>
    <recommendedName>
        <fullName evidence="9">Tetraspanin</fullName>
    </recommendedName>
</protein>
<sequence>MDKSTLKLSSKIAVFILCILGLIELALALWTVLDKRYRTLAYNLADVGYIDLWILRYLSLCLFASSIITLFMCLILIWGLFSAHAFLFIASTMILIICIGELTISILTFASKYETRLTLIEQLPKLVITYRQGTDERAKRALDILQMTFYCCGAEGRLSYQNNVPLSCNMFSVGCLIRTMYFLDYSMDTLAYISLFFSLIKLFIVLFFYSFLCIHYQDRRNRLRYNYQPSNESQLRHQLSSYDSSSTENLPRKPRIPTTMTDQDDDDDKFLERQYVSSNTYGSSSPSPSSSNKRIQNASTIIVPALMDNNDLIAYYEKQNASRKLSSISEKTEKTETDDSESDNLRLKYYKQKPITSIDHDKQYRSTLLRKLPPITPRRKIQQDDDNDNDSGVERSSSEKSFEDHRNQKQYFDSMDITPEYEQTNKNTSSLLNFSNIFLTSTSQFESTDNQTKQPLKATSSFDHLLRNDSITPKPILKKSSQQRSPTRILPNNHNQKQVSSMYTKTTSLLKNNRKLKPKSYLKQNENLI</sequence>
<dbReference type="GO" id="GO:0016020">
    <property type="term" value="C:membrane"/>
    <property type="evidence" value="ECO:0007669"/>
    <property type="project" value="UniProtKB-SubCell"/>
</dbReference>
<dbReference type="Proteomes" id="UP000663860">
    <property type="component" value="Unassembled WGS sequence"/>
</dbReference>
<keyword evidence="3 6" id="KW-1133">Transmembrane helix</keyword>
<keyword evidence="2 6" id="KW-0812">Transmembrane</keyword>
<feature type="region of interest" description="Disordered" evidence="5">
    <location>
        <begin position="446"/>
        <end position="501"/>
    </location>
</feature>
<accession>A0A814J416</accession>
<feature type="region of interest" description="Disordered" evidence="5">
    <location>
        <begin position="321"/>
        <end position="345"/>
    </location>
</feature>
<keyword evidence="4 6" id="KW-0472">Membrane</keyword>
<proteinExistence type="predicted"/>
<feature type="transmembrane region" description="Helical" evidence="6">
    <location>
        <begin position="87"/>
        <end position="110"/>
    </location>
</feature>
<feature type="region of interest" description="Disordered" evidence="5">
    <location>
        <begin position="234"/>
        <end position="268"/>
    </location>
</feature>
<dbReference type="Gene3D" id="1.10.1450.10">
    <property type="entry name" value="Tetraspanin"/>
    <property type="match status" value="1"/>
</dbReference>
<evidence type="ECO:0000256" key="2">
    <source>
        <dbReference type="ARBA" id="ARBA00022692"/>
    </source>
</evidence>
<evidence type="ECO:0000256" key="3">
    <source>
        <dbReference type="ARBA" id="ARBA00022989"/>
    </source>
</evidence>
<feature type="transmembrane region" description="Helical" evidence="6">
    <location>
        <begin position="54"/>
        <end position="81"/>
    </location>
</feature>
<feature type="compositionally biased region" description="Basic and acidic residues" evidence="5">
    <location>
        <begin position="392"/>
        <end position="407"/>
    </location>
</feature>
<gene>
    <name evidence="7" type="ORF">IZO911_LOCUS19362</name>
</gene>
<evidence type="ECO:0008006" key="9">
    <source>
        <dbReference type="Google" id="ProtNLM"/>
    </source>
</evidence>
<evidence type="ECO:0000256" key="5">
    <source>
        <dbReference type="SAM" id="MobiDB-lite"/>
    </source>
</evidence>
<dbReference type="AlphaFoldDB" id="A0A814J416"/>
<evidence type="ECO:0000256" key="6">
    <source>
        <dbReference type="SAM" id="Phobius"/>
    </source>
</evidence>
<evidence type="ECO:0000256" key="1">
    <source>
        <dbReference type="ARBA" id="ARBA00004141"/>
    </source>
</evidence>
<dbReference type="SUPFAM" id="SSF48652">
    <property type="entry name" value="Tetraspanin"/>
    <property type="match status" value="1"/>
</dbReference>
<dbReference type="InterPro" id="IPR008952">
    <property type="entry name" value="Tetraspanin_EC2_sf"/>
</dbReference>
<feature type="region of interest" description="Disordered" evidence="5">
    <location>
        <begin position="369"/>
        <end position="417"/>
    </location>
</feature>
<organism evidence="7 8">
    <name type="scientific">Adineta steineri</name>
    <dbReference type="NCBI Taxonomy" id="433720"/>
    <lineage>
        <taxon>Eukaryota</taxon>
        <taxon>Metazoa</taxon>
        <taxon>Spiralia</taxon>
        <taxon>Gnathifera</taxon>
        <taxon>Rotifera</taxon>
        <taxon>Eurotatoria</taxon>
        <taxon>Bdelloidea</taxon>
        <taxon>Adinetida</taxon>
        <taxon>Adinetidae</taxon>
        <taxon>Adineta</taxon>
    </lineage>
</organism>
<evidence type="ECO:0000313" key="8">
    <source>
        <dbReference type="Proteomes" id="UP000663860"/>
    </source>
</evidence>
<feature type="transmembrane region" description="Helical" evidence="6">
    <location>
        <begin position="12"/>
        <end position="33"/>
    </location>
</feature>
<dbReference type="Pfam" id="PF00335">
    <property type="entry name" value="Tetraspanin"/>
    <property type="match status" value="1"/>
</dbReference>
<feature type="compositionally biased region" description="Polar residues" evidence="5">
    <location>
        <begin position="234"/>
        <end position="249"/>
    </location>
</feature>
<feature type="transmembrane region" description="Helical" evidence="6">
    <location>
        <begin position="189"/>
        <end position="214"/>
    </location>
</feature>
<evidence type="ECO:0000256" key="4">
    <source>
        <dbReference type="ARBA" id="ARBA00023136"/>
    </source>
</evidence>
<name>A0A814J416_9BILA</name>
<comment type="subcellular location">
    <subcellularLocation>
        <location evidence="1">Membrane</location>
        <topology evidence="1">Multi-pass membrane protein</topology>
    </subcellularLocation>
</comment>
<dbReference type="InterPro" id="IPR018499">
    <property type="entry name" value="Tetraspanin/Peripherin"/>
</dbReference>
<dbReference type="EMBL" id="CAJNOE010000192">
    <property type="protein sequence ID" value="CAF1033053.1"/>
    <property type="molecule type" value="Genomic_DNA"/>
</dbReference>
<evidence type="ECO:0000313" key="7">
    <source>
        <dbReference type="EMBL" id="CAF1033053.1"/>
    </source>
</evidence>
<reference evidence="7" key="1">
    <citation type="submission" date="2021-02" db="EMBL/GenBank/DDBJ databases">
        <authorList>
            <person name="Nowell W R."/>
        </authorList>
    </citation>
    <scope>NUCLEOTIDE SEQUENCE</scope>
</reference>